<feature type="transmembrane region" description="Helical" evidence="1">
    <location>
        <begin position="38"/>
        <end position="59"/>
    </location>
</feature>
<proteinExistence type="predicted"/>
<dbReference type="Proteomes" id="UP000248079">
    <property type="component" value="Unassembled WGS sequence"/>
</dbReference>
<comment type="caution">
    <text evidence="2">The sequence shown here is derived from an EMBL/GenBank/DDBJ whole genome shotgun (WGS) entry which is preliminary data.</text>
</comment>
<dbReference type="RefSeq" id="WP_110360290.1">
    <property type="nucleotide sequence ID" value="NZ_QFLI01000003.1"/>
</dbReference>
<keyword evidence="1" id="KW-0472">Membrane</keyword>
<sequence length="90" mass="10256">MKKTLAYRILQVVSLLPILAWPLVFYVSAFLFDDPNGNASLLFFAINAYPLYLIANLILSKKLYENERSISVLLLIWPILVVVLVVLFLS</sequence>
<keyword evidence="1" id="KW-1133">Transmembrane helix</keyword>
<dbReference type="AlphaFoldDB" id="A0A2V4A0V7"/>
<feature type="transmembrane region" description="Helical" evidence="1">
    <location>
        <begin position="71"/>
        <end position="89"/>
    </location>
</feature>
<accession>A0A2V4A0V7</accession>
<gene>
    <name evidence="2" type="ORF">DF185_08310</name>
</gene>
<keyword evidence="1" id="KW-0812">Transmembrane</keyword>
<evidence type="ECO:0000313" key="3">
    <source>
        <dbReference type="Proteomes" id="UP000248079"/>
    </source>
</evidence>
<keyword evidence="3" id="KW-1185">Reference proteome</keyword>
<evidence type="ECO:0000313" key="2">
    <source>
        <dbReference type="EMBL" id="PXY01477.1"/>
    </source>
</evidence>
<protein>
    <submittedName>
        <fullName evidence="2">Uncharacterized protein</fullName>
    </submittedName>
</protein>
<feature type="transmembrane region" description="Helical" evidence="1">
    <location>
        <begin position="12"/>
        <end position="32"/>
    </location>
</feature>
<dbReference type="EMBL" id="QFLI01000003">
    <property type="protein sequence ID" value="PXY01477.1"/>
    <property type="molecule type" value="Genomic_DNA"/>
</dbReference>
<reference evidence="2 3" key="1">
    <citation type="submission" date="2018-05" db="EMBL/GenBank/DDBJ databases">
        <title>Marinifilum breve JC075T sp. nov., a marine bacterium isolated from Yongle Blue Hole in the South China Sea.</title>
        <authorList>
            <person name="Fu T."/>
        </authorList>
    </citation>
    <scope>NUCLEOTIDE SEQUENCE [LARGE SCALE GENOMIC DNA]</scope>
    <source>
        <strain evidence="2 3">JC075</strain>
    </source>
</reference>
<organism evidence="2 3">
    <name type="scientific">Marinifilum breve</name>
    <dbReference type="NCBI Taxonomy" id="2184082"/>
    <lineage>
        <taxon>Bacteria</taxon>
        <taxon>Pseudomonadati</taxon>
        <taxon>Bacteroidota</taxon>
        <taxon>Bacteroidia</taxon>
        <taxon>Marinilabiliales</taxon>
        <taxon>Marinifilaceae</taxon>
    </lineage>
</organism>
<dbReference type="OrthoDB" id="1942479at2"/>
<evidence type="ECO:0000256" key="1">
    <source>
        <dbReference type="SAM" id="Phobius"/>
    </source>
</evidence>
<name>A0A2V4A0V7_9BACT</name>